<dbReference type="RefSeq" id="WP_025566790.1">
    <property type="nucleotide sequence ID" value="NZ_BMLZ01000023.1"/>
</dbReference>
<dbReference type="EMBL" id="BMMA01000007">
    <property type="protein sequence ID" value="GGI78797.1"/>
    <property type="molecule type" value="Genomic_DNA"/>
</dbReference>
<organism evidence="3 6">
    <name type="scientific">Deinococcus wulumuqiensis</name>
    <dbReference type="NCBI Taxonomy" id="980427"/>
    <lineage>
        <taxon>Bacteria</taxon>
        <taxon>Thermotogati</taxon>
        <taxon>Deinococcota</taxon>
        <taxon>Deinococci</taxon>
        <taxon>Deinococcales</taxon>
        <taxon>Deinococcaceae</taxon>
        <taxon>Deinococcus</taxon>
    </lineage>
</organism>
<dbReference type="InterPro" id="IPR000305">
    <property type="entry name" value="GIY-YIG_endonuc"/>
</dbReference>
<reference evidence="4" key="1">
    <citation type="journal article" date="2014" name="Int. J. Syst. Evol. Microbiol.">
        <title>Complete genome of a new Firmicutes species belonging to the dominant human colonic microbiota ('Ruminococcus bicirculans') reveals two chromosomes and a selective capacity to utilize plant glucans.</title>
        <authorList>
            <consortium name="NISC Comparative Sequencing Program"/>
            <person name="Wegmann U."/>
            <person name="Louis P."/>
            <person name="Goesmann A."/>
            <person name="Henrissat B."/>
            <person name="Duncan S.H."/>
            <person name="Flint H.J."/>
        </authorList>
    </citation>
    <scope>NUCLEOTIDE SEQUENCE</scope>
    <source>
        <strain evidence="4">CGMCC 1.8884</strain>
    </source>
</reference>
<accession>A0AAV4K3Y3</accession>
<dbReference type="GeneID" id="59165896"/>
<proteinExistence type="predicted"/>
<dbReference type="AlphaFoldDB" id="A0AAV4K3Y3"/>
<evidence type="ECO:0000313" key="6">
    <source>
        <dbReference type="Proteomes" id="UP000652720"/>
    </source>
</evidence>
<dbReference type="InterPro" id="IPR006350">
    <property type="entry name" value="Intron_endoG1"/>
</dbReference>
<dbReference type="Gene3D" id="3.40.1440.10">
    <property type="entry name" value="GIY-YIG endonuclease"/>
    <property type="match status" value="1"/>
</dbReference>
<evidence type="ECO:0000259" key="2">
    <source>
        <dbReference type="PROSITE" id="PS50164"/>
    </source>
</evidence>
<dbReference type="NCBIfam" id="TIGR01453">
    <property type="entry name" value="grpIintron_endo"/>
    <property type="match status" value="1"/>
</dbReference>
<sequence length="346" mass="39322">MSGGIYAIHHLESDRQYIGSALNIAARWRLHRKQLKDGNHHCAHLQRAWNKYGAQAFEWTVLETCPAEQLLEREQHHLDSTRRKYNSSPTASSPRGTKHRPEVVAAMRQRVLAAYGNPAFAERHREAQRRRFEDPAQREAVKQRNSGVYRVTRPSGEVLEVRGITQFCRSEGLSVTQMTALARGARLQPYRGWLCEVITPSKTGQAKRKHRSYPLPSRPTEPRQAKRFAALSPQGVRLEGRNLAAFARQHGLDEHGLRGVAAGRQTHHAGWVIRWQAAGEQVELLPPVRGNRNVKHSILTDAGGEEYNCDNLLAFCKTRGLNAPSLVEVARGRRKQHKGWRCRYDQ</sequence>
<dbReference type="Pfam" id="PF01541">
    <property type="entry name" value="GIY-YIG"/>
    <property type="match status" value="1"/>
</dbReference>
<reference evidence="3" key="4">
    <citation type="submission" date="2023-08" db="EMBL/GenBank/DDBJ databases">
        <authorList>
            <person name="Sun Q."/>
            <person name="Zhou Y."/>
        </authorList>
    </citation>
    <scope>NUCLEOTIDE SEQUENCE</scope>
    <source>
        <strain evidence="4">CGMCC 1.8884</strain>
        <strain evidence="3">CGMCC 1.8885</strain>
    </source>
</reference>
<reference evidence="3" key="2">
    <citation type="journal article" date="2014" name="Int. J. Syst. Evol. Microbiol.">
        <title>Complete genome sequence of Corynebacterium casei LMG S-19264T (=DSM 44701T), isolated from a smear-ripened cheese.</title>
        <authorList>
            <consortium name="US DOE Joint Genome Institute (JGI-PGF)"/>
            <person name="Walter F."/>
            <person name="Albersmeier A."/>
            <person name="Kalinowski J."/>
            <person name="Ruckert C."/>
        </authorList>
    </citation>
    <scope>NUCLEOTIDE SEQUENCE</scope>
    <source>
        <strain evidence="3">CGMCC 1.8885</strain>
    </source>
</reference>
<dbReference type="InterPro" id="IPR036388">
    <property type="entry name" value="WH-like_DNA-bd_sf"/>
</dbReference>
<feature type="region of interest" description="Disordered" evidence="1">
    <location>
        <begin position="205"/>
        <end position="224"/>
    </location>
</feature>
<gene>
    <name evidence="4" type="ORF">GCM10008021_19240</name>
    <name evidence="3" type="ORF">GCM10010914_11190</name>
</gene>
<evidence type="ECO:0000313" key="3">
    <source>
        <dbReference type="EMBL" id="GGI78797.1"/>
    </source>
</evidence>
<dbReference type="Proteomes" id="UP000652720">
    <property type="component" value="Unassembled WGS sequence"/>
</dbReference>
<evidence type="ECO:0000256" key="1">
    <source>
        <dbReference type="SAM" id="MobiDB-lite"/>
    </source>
</evidence>
<evidence type="ECO:0000313" key="4">
    <source>
        <dbReference type="EMBL" id="GGP30273.1"/>
    </source>
</evidence>
<dbReference type="PROSITE" id="PS50164">
    <property type="entry name" value="GIY_YIG"/>
    <property type="match status" value="1"/>
</dbReference>
<comment type="caution">
    <text evidence="3">The sequence shown here is derived from an EMBL/GenBank/DDBJ whole genome shotgun (WGS) entry which is preliminary data.</text>
</comment>
<dbReference type="SUPFAM" id="SSF82771">
    <property type="entry name" value="GIY-YIG endonuclease"/>
    <property type="match status" value="1"/>
</dbReference>
<keyword evidence="5" id="KW-1185">Reference proteome</keyword>
<protein>
    <recommendedName>
        <fullName evidence="2">GIY-YIG domain-containing protein</fullName>
    </recommendedName>
</protein>
<name>A0AAV4K3Y3_9DEIO</name>
<dbReference type="Proteomes" id="UP000630135">
    <property type="component" value="Unassembled WGS sequence"/>
</dbReference>
<dbReference type="GO" id="GO:0004519">
    <property type="term" value="F:endonuclease activity"/>
    <property type="evidence" value="ECO:0007669"/>
    <property type="project" value="InterPro"/>
</dbReference>
<evidence type="ECO:0000313" key="5">
    <source>
        <dbReference type="Proteomes" id="UP000630135"/>
    </source>
</evidence>
<feature type="domain" description="GIY-YIG" evidence="2">
    <location>
        <begin position="1"/>
        <end position="87"/>
    </location>
</feature>
<dbReference type="CDD" id="cd10437">
    <property type="entry name" value="GIY-YIG_HE_I-TevI_like"/>
    <property type="match status" value="1"/>
</dbReference>
<dbReference type="EMBL" id="BMLZ01000023">
    <property type="protein sequence ID" value="GGP30273.1"/>
    <property type="molecule type" value="Genomic_DNA"/>
</dbReference>
<dbReference type="InterPro" id="IPR035901">
    <property type="entry name" value="GIY-YIG_endonuc_sf"/>
</dbReference>
<dbReference type="Gene3D" id="1.10.10.10">
    <property type="entry name" value="Winged helix-like DNA-binding domain superfamily/Winged helix DNA-binding domain"/>
    <property type="match status" value="2"/>
</dbReference>
<dbReference type="SMART" id="SM00465">
    <property type="entry name" value="GIYc"/>
    <property type="match status" value="1"/>
</dbReference>
<feature type="region of interest" description="Disordered" evidence="1">
    <location>
        <begin position="77"/>
        <end position="100"/>
    </location>
</feature>
<feature type="compositionally biased region" description="Polar residues" evidence="1">
    <location>
        <begin position="86"/>
        <end position="95"/>
    </location>
</feature>
<reference evidence="5" key="3">
    <citation type="journal article" date="2019" name="Int. J. Syst. Evol. Microbiol.">
        <title>The Global Catalogue of Microorganisms (GCM) 10K type strain sequencing project: providing services to taxonomists for standard genome sequencing and annotation.</title>
        <authorList>
            <consortium name="The Broad Institute Genomics Platform"/>
            <consortium name="The Broad Institute Genome Sequencing Center for Infectious Disease"/>
            <person name="Wu L."/>
            <person name="Ma J."/>
        </authorList>
    </citation>
    <scope>NUCLEOTIDE SEQUENCE [LARGE SCALE GENOMIC DNA]</scope>
    <source>
        <strain evidence="5">CGMCC 1.8884</strain>
    </source>
</reference>